<proteinExistence type="predicted"/>
<reference evidence="2" key="1">
    <citation type="journal article" date="2017" name="Nature">
        <title>The sunflower genome provides insights into oil metabolism, flowering and Asterid evolution.</title>
        <authorList>
            <person name="Badouin H."/>
            <person name="Gouzy J."/>
            <person name="Grassa C.J."/>
            <person name="Murat F."/>
            <person name="Staton S.E."/>
            <person name="Cottret L."/>
            <person name="Lelandais-Briere C."/>
            <person name="Owens G.L."/>
            <person name="Carrere S."/>
            <person name="Mayjonade B."/>
            <person name="Legrand L."/>
            <person name="Gill N."/>
            <person name="Kane N.C."/>
            <person name="Bowers J.E."/>
            <person name="Hubner S."/>
            <person name="Bellec A."/>
            <person name="Berard A."/>
            <person name="Berges H."/>
            <person name="Blanchet N."/>
            <person name="Boniface M.C."/>
            <person name="Brunel D."/>
            <person name="Catrice O."/>
            <person name="Chaidir N."/>
            <person name="Claudel C."/>
            <person name="Donnadieu C."/>
            <person name="Faraut T."/>
            <person name="Fievet G."/>
            <person name="Helmstetter N."/>
            <person name="King M."/>
            <person name="Knapp S.J."/>
            <person name="Lai Z."/>
            <person name="Le Paslier M.C."/>
            <person name="Lippi Y."/>
            <person name="Lorenzon L."/>
            <person name="Mandel J.R."/>
            <person name="Marage G."/>
            <person name="Marchand G."/>
            <person name="Marquand E."/>
            <person name="Bret-Mestries E."/>
            <person name="Morien E."/>
            <person name="Nambeesan S."/>
            <person name="Nguyen T."/>
            <person name="Pegot-Espagnet P."/>
            <person name="Pouilly N."/>
            <person name="Raftis F."/>
            <person name="Sallet E."/>
            <person name="Schiex T."/>
            <person name="Thomas J."/>
            <person name="Vandecasteele C."/>
            <person name="Vares D."/>
            <person name="Vear F."/>
            <person name="Vautrin S."/>
            <person name="Crespi M."/>
            <person name="Mangin B."/>
            <person name="Burke J.M."/>
            <person name="Salse J."/>
            <person name="Munos S."/>
            <person name="Vincourt P."/>
            <person name="Rieseberg L.H."/>
            <person name="Langlade N.B."/>
        </authorList>
    </citation>
    <scope>NUCLEOTIDE SEQUENCE</scope>
    <source>
        <tissue evidence="2">Leaves</tissue>
    </source>
</reference>
<comment type="caution">
    <text evidence="2">The sequence shown here is derived from an EMBL/GenBank/DDBJ whole genome shotgun (WGS) entry which is preliminary data.</text>
</comment>
<keyword evidence="3" id="KW-1185">Reference proteome</keyword>
<keyword evidence="1" id="KW-0175">Coiled coil</keyword>
<reference evidence="2" key="2">
    <citation type="submission" date="2020-06" db="EMBL/GenBank/DDBJ databases">
        <title>Helianthus annuus Genome sequencing and assembly Release 2.</title>
        <authorList>
            <person name="Gouzy J."/>
            <person name="Langlade N."/>
            <person name="Munos S."/>
        </authorList>
    </citation>
    <scope>NUCLEOTIDE SEQUENCE</scope>
    <source>
        <tissue evidence="2">Leaves</tissue>
    </source>
</reference>
<protein>
    <submittedName>
        <fullName evidence="2">Uncharacterized protein</fullName>
    </submittedName>
</protein>
<dbReference type="EMBL" id="MNCJ02000319">
    <property type="protein sequence ID" value="KAF5810527.1"/>
    <property type="molecule type" value="Genomic_DNA"/>
</dbReference>
<accession>A0A9K3J928</accession>
<dbReference type="AlphaFoldDB" id="A0A9K3J928"/>
<name>A0A9K3J928_HELAN</name>
<sequence>MEESLTQARVADERMLAGEADLKARMEEMKEHHRAEIEDLKLESADLGKKMEELRATKVLLFTEGAKLLAKHIRKGPEMTQAVATTN</sequence>
<evidence type="ECO:0000313" key="2">
    <source>
        <dbReference type="EMBL" id="KAF5810527.1"/>
    </source>
</evidence>
<dbReference type="Proteomes" id="UP000215914">
    <property type="component" value="Unassembled WGS sequence"/>
</dbReference>
<evidence type="ECO:0000256" key="1">
    <source>
        <dbReference type="SAM" id="Coils"/>
    </source>
</evidence>
<organism evidence="2 3">
    <name type="scientific">Helianthus annuus</name>
    <name type="common">Common sunflower</name>
    <dbReference type="NCBI Taxonomy" id="4232"/>
    <lineage>
        <taxon>Eukaryota</taxon>
        <taxon>Viridiplantae</taxon>
        <taxon>Streptophyta</taxon>
        <taxon>Embryophyta</taxon>
        <taxon>Tracheophyta</taxon>
        <taxon>Spermatophyta</taxon>
        <taxon>Magnoliopsida</taxon>
        <taxon>eudicotyledons</taxon>
        <taxon>Gunneridae</taxon>
        <taxon>Pentapetalae</taxon>
        <taxon>asterids</taxon>
        <taxon>campanulids</taxon>
        <taxon>Asterales</taxon>
        <taxon>Asteraceae</taxon>
        <taxon>Asteroideae</taxon>
        <taxon>Heliantheae alliance</taxon>
        <taxon>Heliantheae</taxon>
        <taxon>Helianthus</taxon>
    </lineage>
</organism>
<feature type="coiled-coil region" evidence="1">
    <location>
        <begin position="23"/>
        <end position="57"/>
    </location>
</feature>
<gene>
    <name evidence="2" type="ORF">HanXRQr2_Chr04g0170561</name>
</gene>
<evidence type="ECO:0000313" key="3">
    <source>
        <dbReference type="Proteomes" id="UP000215914"/>
    </source>
</evidence>
<dbReference type="Gramene" id="mRNA:HanXRQr2_Chr04g0170561">
    <property type="protein sequence ID" value="mRNA:HanXRQr2_Chr04g0170561"/>
    <property type="gene ID" value="HanXRQr2_Chr04g0170561"/>
</dbReference>